<dbReference type="PANTHER" id="PTHR22576:SF41">
    <property type="entry name" value="CASPASE 14, APOPTOSIS-RELATED CYSTEINE PEPTIDASE"/>
    <property type="match status" value="1"/>
</dbReference>
<dbReference type="AlphaFoldDB" id="X6M0S9"/>
<dbReference type="GO" id="GO:0004197">
    <property type="term" value="F:cysteine-type endopeptidase activity"/>
    <property type="evidence" value="ECO:0007669"/>
    <property type="project" value="InterPro"/>
</dbReference>
<dbReference type="InterPro" id="IPR001309">
    <property type="entry name" value="Pept_C14_p20"/>
</dbReference>
<proteinExistence type="predicted"/>
<keyword evidence="1" id="KW-1133">Transmembrane helix</keyword>
<gene>
    <name evidence="3" type="ORF">RFI_30807</name>
</gene>
<dbReference type="Gene3D" id="3.40.50.1460">
    <property type="match status" value="1"/>
</dbReference>
<reference evidence="3 4" key="1">
    <citation type="journal article" date="2013" name="Curr. Biol.">
        <title>The Genome of the Foraminiferan Reticulomyxa filosa.</title>
        <authorList>
            <person name="Glockner G."/>
            <person name="Hulsmann N."/>
            <person name="Schleicher M."/>
            <person name="Noegel A.A."/>
            <person name="Eichinger L."/>
            <person name="Gallinger C."/>
            <person name="Pawlowski J."/>
            <person name="Sierra R."/>
            <person name="Euteneuer U."/>
            <person name="Pillet L."/>
            <person name="Moustafa A."/>
            <person name="Platzer M."/>
            <person name="Groth M."/>
            <person name="Szafranski K."/>
            <person name="Schliwa M."/>
        </authorList>
    </citation>
    <scope>NUCLEOTIDE SEQUENCE [LARGE SCALE GENOMIC DNA]</scope>
</reference>
<protein>
    <recommendedName>
        <fullName evidence="2">Caspase family p20 domain-containing protein</fullName>
    </recommendedName>
</protein>
<dbReference type="Pfam" id="PF00656">
    <property type="entry name" value="Peptidase_C14"/>
    <property type="match status" value="1"/>
</dbReference>
<dbReference type="OrthoDB" id="6116485at2759"/>
<name>X6M0S9_RETFI</name>
<dbReference type="EMBL" id="ASPP01026990">
    <property type="protein sequence ID" value="ETO06585.1"/>
    <property type="molecule type" value="Genomic_DNA"/>
</dbReference>
<comment type="caution">
    <text evidence="3">The sequence shown here is derived from an EMBL/GenBank/DDBJ whole genome shotgun (WGS) entry which is preliminary data.</text>
</comment>
<dbReference type="PANTHER" id="PTHR22576">
    <property type="entry name" value="MUCOSA ASSOCIATED LYMPHOID TISSUE LYMPHOMA TRANSLOCATION PROTEIN 1/PARACASPASE"/>
    <property type="match status" value="1"/>
</dbReference>
<keyword evidence="1" id="KW-0472">Membrane</keyword>
<keyword evidence="4" id="KW-1185">Reference proteome</keyword>
<keyword evidence="1" id="KW-0812">Transmembrane</keyword>
<dbReference type="PROSITE" id="PS51257">
    <property type="entry name" value="PROKAR_LIPOPROTEIN"/>
    <property type="match status" value="1"/>
</dbReference>
<dbReference type="GO" id="GO:0006508">
    <property type="term" value="P:proteolysis"/>
    <property type="evidence" value="ECO:0007669"/>
    <property type="project" value="InterPro"/>
</dbReference>
<dbReference type="PROSITE" id="PS50208">
    <property type="entry name" value="CASPASE_P20"/>
    <property type="match status" value="1"/>
</dbReference>
<dbReference type="InterPro" id="IPR029030">
    <property type="entry name" value="Caspase-like_dom_sf"/>
</dbReference>
<organism evidence="3 4">
    <name type="scientific">Reticulomyxa filosa</name>
    <dbReference type="NCBI Taxonomy" id="46433"/>
    <lineage>
        <taxon>Eukaryota</taxon>
        <taxon>Sar</taxon>
        <taxon>Rhizaria</taxon>
        <taxon>Retaria</taxon>
        <taxon>Foraminifera</taxon>
        <taxon>Monothalamids</taxon>
        <taxon>Reticulomyxidae</taxon>
        <taxon>Reticulomyxa</taxon>
    </lineage>
</organism>
<sequence length="327" mass="38553">MKKNNDKKFICIYSTVCLIVYSCNYGFFEKMISQICNFYLFEKKMHEVELVSMDFKSLEEKVSKLIKASNKDNLHFKIFDNNGQEIINDQQLKRALEIQPIFFFIHSFVYYCYYYFHLFILKKFQKEECHKIINPLVLLTGDAKYKNKDSLLRVKIDLMMFQNLFEKNMDIKCGHGSTNNGEDILITSDDKSQIFKSIQDLFTHKTKVFLNKPKIFIKNACRGNEPPEPVKRGTQWYNKESDTLIIFPTTIGKQIYDSMGPEKGSYFTNYFCDVMIQNISSPKSLEDNLKIISKLILKNVNTEQLIEYVSTLDQQVFFYNKNISKNK</sequence>
<evidence type="ECO:0000313" key="4">
    <source>
        <dbReference type="Proteomes" id="UP000023152"/>
    </source>
</evidence>
<feature type="transmembrane region" description="Helical" evidence="1">
    <location>
        <begin position="101"/>
        <end position="121"/>
    </location>
</feature>
<dbReference type="InterPro" id="IPR052039">
    <property type="entry name" value="Caspase-related_regulators"/>
</dbReference>
<evidence type="ECO:0000313" key="3">
    <source>
        <dbReference type="EMBL" id="ETO06585.1"/>
    </source>
</evidence>
<dbReference type="Proteomes" id="UP000023152">
    <property type="component" value="Unassembled WGS sequence"/>
</dbReference>
<dbReference type="InterPro" id="IPR011600">
    <property type="entry name" value="Pept_C14_caspase"/>
</dbReference>
<evidence type="ECO:0000259" key="2">
    <source>
        <dbReference type="PROSITE" id="PS50208"/>
    </source>
</evidence>
<accession>X6M0S9</accession>
<dbReference type="SUPFAM" id="SSF52129">
    <property type="entry name" value="Caspase-like"/>
    <property type="match status" value="1"/>
</dbReference>
<evidence type="ECO:0000256" key="1">
    <source>
        <dbReference type="SAM" id="Phobius"/>
    </source>
</evidence>
<feature type="domain" description="Caspase family p20" evidence="2">
    <location>
        <begin position="211"/>
        <end position="225"/>
    </location>
</feature>
<feature type="transmembrane region" description="Helical" evidence="1">
    <location>
        <begin position="9"/>
        <end position="28"/>
    </location>
</feature>